<keyword evidence="5" id="KW-0539">Nucleus</keyword>
<dbReference type="GO" id="GO:0005634">
    <property type="term" value="C:nucleus"/>
    <property type="evidence" value="ECO:0007669"/>
    <property type="project" value="UniProtKB-SubCell"/>
</dbReference>
<name>A0AAN7X679_ELEMC</name>
<evidence type="ECO:0000256" key="2">
    <source>
        <dbReference type="ARBA" id="ARBA00004210"/>
    </source>
</evidence>
<dbReference type="Pfam" id="PF14799">
    <property type="entry name" value="FAM195"/>
    <property type="match status" value="1"/>
</dbReference>
<evidence type="ECO:0000256" key="4">
    <source>
        <dbReference type="ARBA" id="ARBA00022490"/>
    </source>
</evidence>
<accession>A0AAN7X679</accession>
<comment type="subcellular location">
    <subcellularLocation>
        <location evidence="2">Cytoplasm</location>
        <location evidence="2">Stress granule</location>
    </subcellularLocation>
    <subcellularLocation>
        <location evidence="1">Nucleus</location>
    </subcellularLocation>
</comment>
<sequence length="200" mass="23169">MRCAPAAGFIHRGARRTVVYSAWLLQNVLRSLISWWKVKCLSSPAPPGLLLQSAKPNAYRRLFLRRMYTITRGPSKLATQRRTGPTQQLDTKVNDFKHKQTSWSMPDLPAPKIVFNRPNGKKYHQPALTLPADNQQEESFTPAHEENVKFVYNAWQEVVQQDLEEAQGAVHYKETSPSTHMKNFVPLDLDEWWAQRFWPI</sequence>
<evidence type="ECO:0000313" key="7">
    <source>
        <dbReference type="Proteomes" id="UP001346869"/>
    </source>
</evidence>
<dbReference type="AlphaFoldDB" id="A0AAN7X679"/>
<protein>
    <recommendedName>
        <fullName evidence="8">MAPK regulated corepressor interacting protein 2</fullName>
    </recommendedName>
</protein>
<dbReference type="InterPro" id="IPR029428">
    <property type="entry name" value="MCRIP"/>
</dbReference>
<comment type="similarity">
    <text evidence="3">Belongs to the MCRIP family.</text>
</comment>
<evidence type="ECO:0000256" key="1">
    <source>
        <dbReference type="ARBA" id="ARBA00004123"/>
    </source>
</evidence>
<organism evidence="6 7">
    <name type="scientific">Eleginops maclovinus</name>
    <name type="common">Patagonian blennie</name>
    <name type="synonym">Eleginus maclovinus</name>
    <dbReference type="NCBI Taxonomy" id="56733"/>
    <lineage>
        <taxon>Eukaryota</taxon>
        <taxon>Metazoa</taxon>
        <taxon>Chordata</taxon>
        <taxon>Craniata</taxon>
        <taxon>Vertebrata</taxon>
        <taxon>Euteleostomi</taxon>
        <taxon>Actinopterygii</taxon>
        <taxon>Neopterygii</taxon>
        <taxon>Teleostei</taxon>
        <taxon>Neoteleostei</taxon>
        <taxon>Acanthomorphata</taxon>
        <taxon>Eupercaria</taxon>
        <taxon>Perciformes</taxon>
        <taxon>Notothenioidei</taxon>
        <taxon>Eleginopidae</taxon>
        <taxon>Eleginops</taxon>
    </lineage>
</organism>
<keyword evidence="7" id="KW-1185">Reference proteome</keyword>
<comment type="caution">
    <text evidence="6">The sequence shown here is derived from an EMBL/GenBank/DDBJ whole genome shotgun (WGS) entry which is preliminary data.</text>
</comment>
<keyword evidence="4" id="KW-0963">Cytoplasm</keyword>
<evidence type="ECO:0008006" key="8">
    <source>
        <dbReference type="Google" id="ProtNLM"/>
    </source>
</evidence>
<dbReference type="GO" id="GO:0010494">
    <property type="term" value="C:cytoplasmic stress granule"/>
    <property type="evidence" value="ECO:0007669"/>
    <property type="project" value="UniProtKB-SubCell"/>
</dbReference>
<reference evidence="6 7" key="1">
    <citation type="journal article" date="2023" name="Genes (Basel)">
        <title>Chromosome-Level Genome Assembly and Circadian Gene Repertoire of the Patagonia Blennie Eleginops maclovinus-The Closest Ancestral Proxy of Antarctic Cryonotothenioids.</title>
        <authorList>
            <person name="Cheng C.C."/>
            <person name="Rivera-Colon A.G."/>
            <person name="Minhas B.F."/>
            <person name="Wilson L."/>
            <person name="Rayamajhi N."/>
            <person name="Vargas-Chacoff L."/>
            <person name="Catchen J.M."/>
        </authorList>
    </citation>
    <scope>NUCLEOTIDE SEQUENCE [LARGE SCALE GENOMIC DNA]</scope>
    <source>
        <strain evidence="6">JMC-PN-2008</strain>
    </source>
</reference>
<evidence type="ECO:0000256" key="3">
    <source>
        <dbReference type="ARBA" id="ARBA00010821"/>
    </source>
</evidence>
<proteinExistence type="inferred from homology"/>
<dbReference type="EMBL" id="JAUZQC010000017">
    <property type="protein sequence ID" value="KAK5856295.1"/>
    <property type="molecule type" value="Genomic_DNA"/>
</dbReference>
<evidence type="ECO:0000256" key="5">
    <source>
        <dbReference type="ARBA" id="ARBA00023242"/>
    </source>
</evidence>
<dbReference type="Proteomes" id="UP001346869">
    <property type="component" value="Unassembled WGS sequence"/>
</dbReference>
<evidence type="ECO:0000313" key="6">
    <source>
        <dbReference type="EMBL" id="KAK5856295.1"/>
    </source>
</evidence>
<gene>
    <name evidence="6" type="ORF">PBY51_007903</name>
</gene>
<reference evidence="6 7" key="2">
    <citation type="journal article" date="2023" name="Mol. Biol. Evol.">
        <title>Genomics of Secondarily Temperate Adaptation in the Only Non-Antarctic Icefish.</title>
        <authorList>
            <person name="Rivera-Colon A.G."/>
            <person name="Rayamajhi N."/>
            <person name="Minhas B.F."/>
            <person name="Madrigal G."/>
            <person name="Bilyk K.T."/>
            <person name="Yoon V."/>
            <person name="Hune M."/>
            <person name="Gregory S."/>
            <person name="Cheng C.H.C."/>
            <person name="Catchen J.M."/>
        </authorList>
    </citation>
    <scope>NUCLEOTIDE SEQUENCE [LARGE SCALE GENOMIC DNA]</scope>
    <source>
        <strain evidence="6">JMC-PN-2008</strain>
    </source>
</reference>